<protein>
    <submittedName>
        <fullName evidence="2">Competence/damage-inducible protein CinA C-domain</fullName>
    </submittedName>
</protein>
<evidence type="ECO:0000313" key="3">
    <source>
        <dbReference type="Proteomes" id="UP000002162"/>
    </source>
</evidence>
<dbReference type="Gene3D" id="3.90.950.20">
    <property type="entry name" value="CinA-like"/>
    <property type="match status" value="1"/>
</dbReference>
<accession>A0A2C9DY78</accession>
<evidence type="ECO:0000259" key="1">
    <source>
        <dbReference type="Pfam" id="PF02464"/>
    </source>
</evidence>
<dbReference type="SUPFAM" id="SSF142433">
    <property type="entry name" value="CinA-like"/>
    <property type="match status" value="1"/>
</dbReference>
<dbReference type="HOGENOM" id="CLU_030805_1_2_14"/>
<dbReference type="AlphaFoldDB" id="A0A2C9DY78"/>
<dbReference type="InterPro" id="IPR008136">
    <property type="entry name" value="CinA_C"/>
</dbReference>
<dbReference type="KEGG" id="upa:UPA3_0082"/>
<dbReference type="Proteomes" id="UP000002162">
    <property type="component" value="Chromosome"/>
</dbReference>
<dbReference type="Pfam" id="PF02464">
    <property type="entry name" value="CinA"/>
    <property type="match status" value="1"/>
</dbReference>
<dbReference type="EMBL" id="CP000942">
    <property type="protein sequence ID" value="ACA32818.1"/>
    <property type="molecule type" value="Genomic_DNA"/>
</dbReference>
<dbReference type="RefSeq" id="WP_006688479.1">
    <property type="nucleotide sequence ID" value="NC_010503.1"/>
</dbReference>
<reference evidence="2 3" key="1">
    <citation type="submission" date="2008-02" db="EMBL/GenBank/DDBJ databases">
        <title>Genome sequence of Ureaplasma parvum serovar 3.</title>
        <authorList>
            <person name="Methe B.A."/>
            <person name="Glass J."/>
            <person name="Waites K."/>
            <person name="Shrivastava S."/>
        </authorList>
    </citation>
    <scope>NUCLEOTIDE SEQUENCE [LARGE SCALE GENOMIC DNA]</scope>
    <source>
        <strain evidence="3">ATCC 27815 / 27 / NCTC 11736</strain>
    </source>
</reference>
<organism evidence="2 3">
    <name type="scientific">Ureaplasma parvum serovar 3 (strain ATCC 27815 / 27 / NCTC 11736)</name>
    <dbReference type="NCBI Taxonomy" id="505682"/>
    <lineage>
        <taxon>Bacteria</taxon>
        <taxon>Bacillati</taxon>
        <taxon>Mycoplasmatota</taxon>
        <taxon>Mycoplasmoidales</taxon>
        <taxon>Mycoplasmoidaceae</taxon>
        <taxon>Ureaplasma</taxon>
    </lineage>
</organism>
<evidence type="ECO:0000313" key="2">
    <source>
        <dbReference type="EMBL" id="ACA32818.1"/>
    </source>
</evidence>
<gene>
    <name evidence="2" type="ordered locus">UPA3_0082</name>
</gene>
<dbReference type="GeneID" id="29672282"/>
<name>A0A2C9DY78_UREP2</name>
<feature type="domain" description="CinA C-terminal" evidence="1">
    <location>
        <begin position="4"/>
        <end position="153"/>
    </location>
</feature>
<dbReference type="InterPro" id="IPR036653">
    <property type="entry name" value="CinA-like_C"/>
</dbReference>
<proteinExistence type="predicted"/>
<sequence>MNVALELINLLKERRLRLSVCESASCGALSSSIGEVAGASSVFAGGFISYSNEVKIKLVGVSEKTIFKYGAVSEQTAKEMCLQTNQKFNTDIAISITGNAGPQGSENKEVGLFYIGIAIKDFAIVKKVTLNSNERTFNRFSIAWEAISYLIELIKK</sequence>
<dbReference type="NCBIfam" id="TIGR00199">
    <property type="entry name" value="PncC_domain"/>
    <property type="match status" value="1"/>
</dbReference>